<protein>
    <submittedName>
        <fullName evidence="2">Uncharacterized protein</fullName>
    </submittedName>
</protein>
<evidence type="ECO:0000313" key="3">
    <source>
        <dbReference type="Proteomes" id="UP001620626"/>
    </source>
</evidence>
<sequence length="506" mass="56796">MFHSFPLDSRPTPTKPFRTQPGPSIASLFPDLALLSDNELHRLSGNIELLSPIAHKKQSGGKAAPSVDFLNSSQMEENFGQASVRSRMLAQGRAVRERIGCEGNQNRILAENAFGLRRNEGACENEFGRLSAHSNSSVNFLGRPGYGGRAEQEKNLVERLKAELMRVKAERDEAEAKVEILQEKLLEKEHLYDFLKADHIKLLEKTAKSRTESKAMEIELKAVKEKLLMAEEENGHFSIVSVQQNLMAQEQGQKIMALMEEVAELKAKDRGKEMKAVKEKLEMAEEENAHFSILSVQQNLMAQEQSRKIMALMEEVEELKAKKNGKDKEKLSKSPGHQIADKKFFPKSPPKVNIVKKSKADIAKPTKISIKPEADKSEIRPLNSIIFRKHPNQIKPNYRPPSLFSIRTFPLLNGKTVPFSSFSQFTMPYPTPSPYLAPAFPFHYIWLINSNRMADQSIPNFLNIISSPPSNSIAMRRDVASVGPGETDQNRGPILASMGACRKKDI</sequence>
<organism evidence="2 3">
    <name type="scientific">Heterodera trifolii</name>
    <dbReference type="NCBI Taxonomy" id="157864"/>
    <lineage>
        <taxon>Eukaryota</taxon>
        <taxon>Metazoa</taxon>
        <taxon>Ecdysozoa</taxon>
        <taxon>Nematoda</taxon>
        <taxon>Chromadorea</taxon>
        <taxon>Rhabditida</taxon>
        <taxon>Tylenchina</taxon>
        <taxon>Tylenchomorpha</taxon>
        <taxon>Tylenchoidea</taxon>
        <taxon>Heteroderidae</taxon>
        <taxon>Heteroderinae</taxon>
        <taxon>Heterodera</taxon>
    </lineage>
</organism>
<proteinExistence type="predicted"/>
<feature type="region of interest" description="Disordered" evidence="1">
    <location>
        <begin position="321"/>
        <end position="343"/>
    </location>
</feature>
<feature type="compositionally biased region" description="Basic and acidic residues" evidence="1">
    <location>
        <begin position="321"/>
        <end position="332"/>
    </location>
</feature>
<keyword evidence="3" id="KW-1185">Reference proteome</keyword>
<comment type="caution">
    <text evidence="2">The sequence shown here is derived from an EMBL/GenBank/DDBJ whole genome shotgun (WGS) entry which is preliminary data.</text>
</comment>
<dbReference type="Proteomes" id="UP001620626">
    <property type="component" value="Unassembled WGS sequence"/>
</dbReference>
<dbReference type="EMBL" id="JBICBT010001188">
    <property type="protein sequence ID" value="KAL3079405.1"/>
    <property type="molecule type" value="Genomic_DNA"/>
</dbReference>
<evidence type="ECO:0000256" key="1">
    <source>
        <dbReference type="SAM" id="MobiDB-lite"/>
    </source>
</evidence>
<dbReference type="AlphaFoldDB" id="A0ABD2IPB5"/>
<feature type="region of interest" description="Disordered" evidence="1">
    <location>
        <begin position="1"/>
        <end position="22"/>
    </location>
</feature>
<name>A0ABD2IPB5_9BILA</name>
<reference evidence="2 3" key="1">
    <citation type="submission" date="2024-10" db="EMBL/GenBank/DDBJ databases">
        <authorList>
            <person name="Kim D."/>
        </authorList>
    </citation>
    <scope>NUCLEOTIDE SEQUENCE [LARGE SCALE GENOMIC DNA]</scope>
    <source>
        <strain evidence="2">BH-2024</strain>
    </source>
</reference>
<gene>
    <name evidence="2" type="ORF">niasHT_033633</name>
</gene>
<evidence type="ECO:0000313" key="2">
    <source>
        <dbReference type="EMBL" id="KAL3079405.1"/>
    </source>
</evidence>
<accession>A0ABD2IPB5</accession>